<evidence type="ECO:0000256" key="2">
    <source>
        <dbReference type="SAM" id="MobiDB-lite"/>
    </source>
</evidence>
<dbReference type="PANTHER" id="PTHR10627:SF68">
    <property type="entry name" value="F26K24.15 PROTEIN-RELATED"/>
    <property type="match status" value="1"/>
</dbReference>
<dbReference type="Gene3D" id="1.10.150.50">
    <property type="entry name" value="Transcription Factor, Ets-1"/>
    <property type="match status" value="1"/>
</dbReference>
<dbReference type="InterPro" id="IPR001660">
    <property type="entry name" value="SAM"/>
</dbReference>
<dbReference type="SMART" id="SM00454">
    <property type="entry name" value="SAM"/>
    <property type="match status" value="1"/>
</dbReference>
<gene>
    <name evidence="4" type="ORF">CK203_082388</name>
</gene>
<dbReference type="Pfam" id="PF07647">
    <property type="entry name" value="SAM_2"/>
    <property type="match status" value="1"/>
</dbReference>
<proteinExistence type="predicted"/>
<reference evidence="4 5" key="1">
    <citation type="journal article" date="2018" name="PLoS Genet.">
        <title>Population sequencing reveals clonal diversity and ancestral inbreeding in the grapevine cultivar Chardonnay.</title>
        <authorList>
            <person name="Roach M.J."/>
            <person name="Johnson D.L."/>
            <person name="Bohlmann J."/>
            <person name="van Vuuren H.J."/>
            <person name="Jones S.J."/>
            <person name="Pretorius I.S."/>
            <person name="Schmidt S.A."/>
            <person name="Borneman A.R."/>
        </authorList>
    </citation>
    <scope>NUCLEOTIDE SEQUENCE [LARGE SCALE GENOMIC DNA]</scope>
    <source>
        <strain evidence="5">cv. Chardonnay</strain>
        <tissue evidence="4">Leaf</tissue>
    </source>
</reference>
<name>A0A438DSN1_VITVI</name>
<organism evidence="4 5">
    <name type="scientific">Vitis vinifera</name>
    <name type="common">Grape</name>
    <dbReference type="NCBI Taxonomy" id="29760"/>
    <lineage>
        <taxon>Eukaryota</taxon>
        <taxon>Viridiplantae</taxon>
        <taxon>Streptophyta</taxon>
        <taxon>Embryophyta</taxon>
        <taxon>Tracheophyta</taxon>
        <taxon>Spermatophyta</taxon>
        <taxon>Magnoliopsida</taxon>
        <taxon>eudicotyledons</taxon>
        <taxon>Gunneridae</taxon>
        <taxon>Pentapetalae</taxon>
        <taxon>rosids</taxon>
        <taxon>Vitales</taxon>
        <taxon>Vitaceae</taxon>
        <taxon>Viteae</taxon>
        <taxon>Vitis</taxon>
    </lineage>
</organism>
<sequence>MVKPKKRQLVALPANKNGAPSGLSGSVNSKTKVDLLGEDSWVIVKKQRVTILVPPLPVAKESLMPNPGLSQPQAIPQETNTKRWQVSSETCPLRDSVVEREKSTSLDIQVTRKIPSAQPVSTSVKPPRLYFGRGSDNTEGVGTFKPQRMLGPNSAAKAIKRPTLLHEPINFPIGGVLLNQRMRALNLERKLQRAGGLSRWLALLGLGQFVKIFQRRSVDKFQLINLTMKKLKDMGADAVGPRRKLIHAIDCLCQPYCFEAWKHVRNASLGSIISCSLFDIIVVFGFHDDLDCKVLKESDFSRWLGCCRWIILPNSNEWGTIARKDSGKENDRLPKRPSKPSLT</sequence>
<protein>
    <recommendedName>
        <fullName evidence="3">SAM domain-containing protein</fullName>
    </recommendedName>
</protein>
<dbReference type="EMBL" id="QGNW01001506">
    <property type="protein sequence ID" value="RVW38440.1"/>
    <property type="molecule type" value="Genomic_DNA"/>
</dbReference>
<evidence type="ECO:0000313" key="4">
    <source>
        <dbReference type="EMBL" id="RVW38440.1"/>
    </source>
</evidence>
<feature type="region of interest" description="Disordered" evidence="2">
    <location>
        <begin position="323"/>
        <end position="343"/>
    </location>
</feature>
<evidence type="ECO:0000259" key="3">
    <source>
        <dbReference type="PROSITE" id="PS50105"/>
    </source>
</evidence>
<comment type="caution">
    <text evidence="4">The sequence shown here is derived from an EMBL/GenBank/DDBJ whole genome shotgun (WGS) entry which is preliminary data.</text>
</comment>
<feature type="region of interest" description="Disordered" evidence="2">
    <location>
        <begin position="117"/>
        <end position="136"/>
    </location>
</feature>
<dbReference type="PANTHER" id="PTHR10627">
    <property type="entry name" value="SCP160"/>
    <property type="match status" value="1"/>
</dbReference>
<keyword evidence="1" id="KW-0677">Repeat</keyword>
<evidence type="ECO:0000256" key="1">
    <source>
        <dbReference type="ARBA" id="ARBA00022737"/>
    </source>
</evidence>
<accession>A0A438DSN1</accession>
<evidence type="ECO:0000313" key="5">
    <source>
        <dbReference type="Proteomes" id="UP000288805"/>
    </source>
</evidence>
<dbReference type="AlphaFoldDB" id="A0A438DSN1"/>
<dbReference type="SUPFAM" id="SSF47769">
    <property type="entry name" value="SAM/Pointed domain"/>
    <property type="match status" value="1"/>
</dbReference>
<dbReference type="PROSITE" id="PS50105">
    <property type="entry name" value="SAM_DOMAIN"/>
    <property type="match status" value="1"/>
</dbReference>
<dbReference type="Proteomes" id="UP000288805">
    <property type="component" value="Unassembled WGS sequence"/>
</dbReference>
<dbReference type="InterPro" id="IPR013761">
    <property type="entry name" value="SAM/pointed_sf"/>
</dbReference>
<feature type="domain" description="SAM" evidence="3">
    <location>
        <begin position="197"/>
        <end position="255"/>
    </location>
</feature>
<dbReference type="CDD" id="cd09487">
    <property type="entry name" value="SAM_superfamily"/>
    <property type="match status" value="1"/>
</dbReference>
<feature type="compositionally biased region" description="Basic and acidic residues" evidence="2">
    <location>
        <begin position="323"/>
        <end position="334"/>
    </location>
</feature>